<comment type="caution">
    <text evidence="2">The sequence shown here is derived from an EMBL/GenBank/DDBJ whole genome shotgun (WGS) entry which is preliminary data.</text>
</comment>
<name>A0ABX2SZK1_9BACL</name>
<proteinExistence type="predicted"/>
<evidence type="ECO:0000313" key="2">
    <source>
        <dbReference type="EMBL" id="NYS47326.1"/>
    </source>
</evidence>
<dbReference type="EMBL" id="JACBYF010000005">
    <property type="protein sequence ID" value="NYS47326.1"/>
    <property type="molecule type" value="Genomic_DNA"/>
</dbReference>
<feature type="chain" id="PRO_5047230099" evidence="1">
    <location>
        <begin position="27"/>
        <end position="113"/>
    </location>
</feature>
<gene>
    <name evidence="2" type="ORF">HZY85_03830</name>
</gene>
<evidence type="ECO:0000313" key="3">
    <source>
        <dbReference type="Proteomes" id="UP000531840"/>
    </source>
</evidence>
<reference evidence="2 3" key="1">
    <citation type="submission" date="2020-07" db="EMBL/GenBank/DDBJ databases">
        <title>MOT database genomes.</title>
        <authorList>
            <person name="Joseph S."/>
            <person name="Aduse-Opoku J."/>
            <person name="Hashim A."/>
            <person name="Wade W."/>
            <person name="Curtis M."/>
        </authorList>
    </citation>
    <scope>NUCLEOTIDE SEQUENCE [LARGE SCALE GENOMIC DNA]</scope>
    <source>
        <strain evidence="2 3">CIP 106318</strain>
    </source>
</reference>
<keyword evidence="3" id="KW-1185">Reference proteome</keyword>
<evidence type="ECO:0000256" key="1">
    <source>
        <dbReference type="SAM" id="SignalP"/>
    </source>
</evidence>
<dbReference type="Proteomes" id="UP000531840">
    <property type="component" value="Unassembled WGS sequence"/>
</dbReference>
<accession>A0ABX2SZK1</accession>
<dbReference type="RefSeq" id="WP_179941070.1">
    <property type="nucleotide sequence ID" value="NZ_JACBYF010000005.1"/>
</dbReference>
<organism evidence="2 3">
    <name type="scientific">Gemelliphila palaticanis</name>
    <dbReference type="NCBI Taxonomy" id="81950"/>
    <lineage>
        <taxon>Bacteria</taxon>
        <taxon>Bacillati</taxon>
        <taxon>Bacillota</taxon>
        <taxon>Bacilli</taxon>
        <taxon>Bacillales</taxon>
        <taxon>Gemellaceae</taxon>
        <taxon>Gemelliphila</taxon>
    </lineage>
</organism>
<sequence length="113" mass="12305">MSLKLKNVGFGVLLVLPLLISSSVFAASSFPDNNSVASNKQTDVIVNKNLEINNVEGKVPVSRVVKYPVGEAYPTTVYVEVYNNNKLVRAKIPITNAKIEDGYLVVTYYGLLG</sequence>
<protein>
    <submittedName>
        <fullName evidence="2">Uncharacterized protein</fullName>
    </submittedName>
</protein>
<feature type="signal peptide" evidence="1">
    <location>
        <begin position="1"/>
        <end position="26"/>
    </location>
</feature>
<keyword evidence="1" id="KW-0732">Signal</keyword>